<accession>A0A3M8CI77</accession>
<feature type="domain" description="DUF4825" evidence="1">
    <location>
        <begin position="53"/>
        <end position="134"/>
    </location>
</feature>
<sequence length="184" mass="21528">MNRRNKAILFFLVIGVVLYGVIQGVVIPANEEKAVRYQLDQQKPMTHDLKSILPYKSKYMGDASNVINLFFHLPLNHLNRTYQLDSEQFKVEIKYQTEEREKSQEEVKQALLYNALAAFALIDNLQTLEFQFPSVTYQTSREQMEQVFGKPLADLLTEQQWKEIQEKWNDARFLKDSMGQAFGE</sequence>
<dbReference type="AlphaFoldDB" id="A0A3M8CI77"/>
<reference evidence="2 3" key="1">
    <citation type="submission" date="2018-10" db="EMBL/GenBank/DDBJ databases">
        <title>Phylogenomics of Brevibacillus.</title>
        <authorList>
            <person name="Dunlap C."/>
        </authorList>
    </citation>
    <scope>NUCLEOTIDE SEQUENCE [LARGE SCALE GENOMIC DNA]</scope>
    <source>
        <strain evidence="2 3">JCM 12215</strain>
    </source>
</reference>
<dbReference type="OrthoDB" id="2437505at2"/>
<dbReference type="RefSeq" id="WP_122908830.1">
    <property type="nucleotide sequence ID" value="NZ_CBCSBE010000006.1"/>
</dbReference>
<dbReference type="InterPro" id="IPR032250">
    <property type="entry name" value="DUF4825"/>
</dbReference>
<dbReference type="Pfam" id="PF16107">
    <property type="entry name" value="DUF4825"/>
    <property type="match status" value="1"/>
</dbReference>
<evidence type="ECO:0000313" key="3">
    <source>
        <dbReference type="Proteomes" id="UP000282028"/>
    </source>
</evidence>
<evidence type="ECO:0000259" key="1">
    <source>
        <dbReference type="Pfam" id="PF16107"/>
    </source>
</evidence>
<evidence type="ECO:0000313" key="2">
    <source>
        <dbReference type="EMBL" id="RNB74545.1"/>
    </source>
</evidence>
<proteinExistence type="predicted"/>
<keyword evidence="3" id="KW-1185">Reference proteome</keyword>
<dbReference type="Proteomes" id="UP000282028">
    <property type="component" value="Unassembled WGS sequence"/>
</dbReference>
<protein>
    <submittedName>
        <fullName evidence="2">DUF4825 domain-containing protein</fullName>
    </submittedName>
</protein>
<organism evidence="2 3">
    <name type="scientific">Brevibacillus invocatus</name>
    <dbReference type="NCBI Taxonomy" id="173959"/>
    <lineage>
        <taxon>Bacteria</taxon>
        <taxon>Bacillati</taxon>
        <taxon>Bacillota</taxon>
        <taxon>Bacilli</taxon>
        <taxon>Bacillales</taxon>
        <taxon>Paenibacillaceae</taxon>
        <taxon>Brevibacillus</taxon>
    </lineage>
</organism>
<dbReference type="EMBL" id="RHHR01000014">
    <property type="protein sequence ID" value="RNB74545.1"/>
    <property type="molecule type" value="Genomic_DNA"/>
</dbReference>
<name>A0A3M8CI77_9BACL</name>
<gene>
    <name evidence="2" type="ORF">EDM52_09800</name>
</gene>
<comment type="caution">
    <text evidence="2">The sequence shown here is derived from an EMBL/GenBank/DDBJ whole genome shotgun (WGS) entry which is preliminary data.</text>
</comment>